<feature type="signal peptide" evidence="2">
    <location>
        <begin position="1"/>
        <end position="19"/>
    </location>
</feature>
<keyword evidence="5" id="KW-1185">Reference proteome</keyword>
<dbReference type="AlphaFoldDB" id="A0A1H3VTR0"/>
<dbReference type="NCBIfam" id="TIGR04183">
    <property type="entry name" value="Por_Secre_tail"/>
    <property type="match status" value="1"/>
</dbReference>
<evidence type="ECO:0000256" key="1">
    <source>
        <dbReference type="ARBA" id="ARBA00022729"/>
    </source>
</evidence>
<dbReference type="RefSeq" id="WP_093238289.1">
    <property type="nucleotide sequence ID" value="NZ_FNQF01000001.1"/>
</dbReference>
<dbReference type="Pfam" id="PF18962">
    <property type="entry name" value="Por_Secre_tail"/>
    <property type="match status" value="1"/>
</dbReference>
<evidence type="ECO:0000259" key="3">
    <source>
        <dbReference type="Pfam" id="PF18962"/>
    </source>
</evidence>
<proteinExistence type="predicted"/>
<feature type="chain" id="PRO_5011748131" evidence="2">
    <location>
        <begin position="20"/>
        <end position="313"/>
    </location>
</feature>
<keyword evidence="1 2" id="KW-0732">Signal</keyword>
<gene>
    <name evidence="4" type="ORF">SAMN05421540_101252</name>
</gene>
<evidence type="ECO:0000256" key="2">
    <source>
        <dbReference type="SAM" id="SignalP"/>
    </source>
</evidence>
<dbReference type="Proteomes" id="UP000198820">
    <property type="component" value="Unassembled WGS sequence"/>
</dbReference>
<evidence type="ECO:0000313" key="4">
    <source>
        <dbReference type="EMBL" id="SDZ77502.1"/>
    </source>
</evidence>
<evidence type="ECO:0000313" key="5">
    <source>
        <dbReference type="Proteomes" id="UP000198820"/>
    </source>
</evidence>
<reference evidence="4 5" key="1">
    <citation type="submission" date="2016-10" db="EMBL/GenBank/DDBJ databases">
        <authorList>
            <person name="de Groot N.N."/>
        </authorList>
    </citation>
    <scope>NUCLEOTIDE SEQUENCE [LARGE SCALE GENOMIC DNA]</scope>
    <source>
        <strain evidence="4 5">DSM 23581</strain>
    </source>
</reference>
<dbReference type="EMBL" id="FNQF01000001">
    <property type="protein sequence ID" value="SDZ77502.1"/>
    <property type="molecule type" value="Genomic_DNA"/>
</dbReference>
<sequence length="313" mass="35617">MILHKQLFFMLLIAHLATAQTTAIPDENFEQALIDLNIDSDGVINGQVLTSDISDIIELDFTNLYDPMNNDFIITDFTGIEDFTALEILNLSNAWVELSEEKASVFNSNLNLREFRADDSSYDTSPLINIPHLVLNNLNNLELISLINNNGDTHLNLNNPNSTLVNLTIDLSHEYWDPGYNRTVCINVSDPQAAADNDYPYNTWNIITPEPDVNGYTYVLYNFSSNCYLSTSDFDLQTKIRVYPNPVKDILKIENLDQIKLDAIELYSFNGQRIKTFSNIDHSLNLENLKSGLYFIKVISGNRSRFIKILKSE</sequence>
<name>A0A1H3VTR0_9FLAO</name>
<feature type="domain" description="Secretion system C-terminal sorting" evidence="3">
    <location>
        <begin position="242"/>
        <end position="306"/>
    </location>
</feature>
<organism evidence="4 5">
    <name type="scientific">Psychroflexus halocasei</name>
    <dbReference type="NCBI Taxonomy" id="908615"/>
    <lineage>
        <taxon>Bacteria</taxon>
        <taxon>Pseudomonadati</taxon>
        <taxon>Bacteroidota</taxon>
        <taxon>Flavobacteriia</taxon>
        <taxon>Flavobacteriales</taxon>
        <taxon>Flavobacteriaceae</taxon>
        <taxon>Psychroflexus</taxon>
    </lineage>
</organism>
<accession>A0A1H3VTR0</accession>
<dbReference type="InterPro" id="IPR026444">
    <property type="entry name" value="Secre_tail"/>
</dbReference>
<protein>
    <submittedName>
        <fullName evidence="4">Por secretion system C-terminal sorting domain-containing protein</fullName>
    </submittedName>
</protein>
<dbReference type="STRING" id="908615.SAMN05421540_101252"/>